<protein>
    <submittedName>
        <fullName evidence="1">Uncharacterized protein</fullName>
    </submittedName>
</protein>
<evidence type="ECO:0000313" key="2">
    <source>
        <dbReference type="Proteomes" id="UP000244571"/>
    </source>
</evidence>
<dbReference type="AlphaFoldDB" id="A0A2R4XFM2"/>
<proteinExistence type="predicted"/>
<organism evidence="1 2">
    <name type="scientific">Orrella marina</name>
    <dbReference type="NCBI Taxonomy" id="2163011"/>
    <lineage>
        <taxon>Bacteria</taxon>
        <taxon>Pseudomonadati</taxon>
        <taxon>Pseudomonadota</taxon>
        <taxon>Betaproteobacteria</taxon>
        <taxon>Burkholderiales</taxon>
        <taxon>Alcaligenaceae</taxon>
        <taxon>Orrella</taxon>
    </lineage>
</organism>
<accession>A0A2R4XFM2</accession>
<reference evidence="1 2" key="1">
    <citation type="submission" date="2018-04" db="EMBL/GenBank/DDBJ databases">
        <title>Bordetella sp. HZ20 isolated from seawater.</title>
        <authorList>
            <person name="Sun C."/>
        </authorList>
    </citation>
    <scope>NUCLEOTIDE SEQUENCE [LARGE SCALE GENOMIC DNA]</scope>
    <source>
        <strain evidence="1 2">HZ20</strain>
    </source>
</reference>
<evidence type="ECO:0000313" key="1">
    <source>
        <dbReference type="EMBL" id="AWB32584.1"/>
    </source>
</evidence>
<dbReference type="Proteomes" id="UP000244571">
    <property type="component" value="Chromosome"/>
</dbReference>
<dbReference type="EMBL" id="CP028901">
    <property type="protein sequence ID" value="AWB32584.1"/>
    <property type="molecule type" value="Genomic_DNA"/>
</dbReference>
<gene>
    <name evidence="1" type="ORF">DBV39_01350</name>
</gene>
<keyword evidence="2" id="KW-1185">Reference proteome</keyword>
<name>A0A2R4XFM2_9BURK</name>
<dbReference type="KEGG" id="boz:DBV39_01350"/>
<sequence length="175" mass="19374">MPGSIFASFQFSFLILQDEVLSKRIDLNHLTRESGNRIAVVMVAAQGMDDPVAELVRRMEPADHRSVYVVAPDLSENTKSDAQAPVAEMSAELRFHRLSTDELSVAQGCLCCSFRSELNVFLGQLFMSLLARREPVVKAVFVVTSSPDPALLEQSLIHAPFLAQRYVYSGMLDLA</sequence>